<evidence type="ECO:0000313" key="2">
    <source>
        <dbReference type="EMBL" id="KKE85103.1"/>
    </source>
</evidence>
<organism evidence="2 3">
    <name type="scientific">Pseudoalteromonas luteoviolacea S4054</name>
    <dbReference type="NCBI Taxonomy" id="1129367"/>
    <lineage>
        <taxon>Bacteria</taxon>
        <taxon>Pseudomonadati</taxon>
        <taxon>Pseudomonadota</taxon>
        <taxon>Gammaproteobacteria</taxon>
        <taxon>Alteromonadales</taxon>
        <taxon>Pseudoalteromonadaceae</taxon>
        <taxon>Pseudoalteromonas</taxon>
    </lineage>
</organism>
<dbReference type="AlphaFoldDB" id="A0A0F6AG10"/>
<protein>
    <recommendedName>
        <fullName evidence="4">Toxin CptA</fullName>
    </recommendedName>
</protein>
<keyword evidence="1" id="KW-0812">Transmembrane</keyword>
<name>A0A0F6AG10_9GAMM</name>
<sequence length="136" mass="15566">MIESAYSISFQSNILDRKILVVFFICLAFFLCLIAPSLWWGSVILSYIGYLHALKHSIKVMPASGNLVLLEKDAWIQISQQDAIFEGVIRHAQRHATFLIFEIHSNCGKKRRLVFVDNAMDSVSWCHLNRIALQTN</sequence>
<dbReference type="Proteomes" id="UP000033434">
    <property type="component" value="Unassembled WGS sequence"/>
</dbReference>
<reference evidence="2 3" key="1">
    <citation type="journal article" date="2015" name="BMC Genomics">
        <title>Genome mining reveals unlocked bioactive potential of marine Gram-negative bacteria.</title>
        <authorList>
            <person name="Machado H."/>
            <person name="Sonnenschein E.C."/>
            <person name="Melchiorsen J."/>
            <person name="Gram L."/>
        </authorList>
    </citation>
    <scope>NUCLEOTIDE SEQUENCE [LARGE SCALE GENOMIC DNA]</scope>
    <source>
        <strain evidence="2 3">S4054</strain>
    </source>
</reference>
<proteinExistence type="predicted"/>
<evidence type="ECO:0000313" key="3">
    <source>
        <dbReference type="Proteomes" id="UP000033434"/>
    </source>
</evidence>
<keyword evidence="1" id="KW-1133">Transmembrane helix</keyword>
<dbReference type="PATRIC" id="fig|1129367.4.peg.956"/>
<dbReference type="EMBL" id="AUXW01000079">
    <property type="protein sequence ID" value="KKE85103.1"/>
    <property type="molecule type" value="Genomic_DNA"/>
</dbReference>
<feature type="transmembrane region" description="Helical" evidence="1">
    <location>
        <begin position="20"/>
        <end position="51"/>
    </location>
</feature>
<keyword evidence="1" id="KW-0472">Membrane</keyword>
<accession>A0A0F6AG10</accession>
<evidence type="ECO:0000256" key="1">
    <source>
        <dbReference type="SAM" id="Phobius"/>
    </source>
</evidence>
<gene>
    <name evidence="2" type="ORF">N479_06610</name>
</gene>
<comment type="caution">
    <text evidence="2">The sequence shown here is derived from an EMBL/GenBank/DDBJ whole genome shotgun (WGS) entry which is preliminary data.</text>
</comment>
<evidence type="ECO:0008006" key="4">
    <source>
        <dbReference type="Google" id="ProtNLM"/>
    </source>
</evidence>